<dbReference type="Proteomes" id="UP000192266">
    <property type="component" value="Unassembled WGS sequence"/>
</dbReference>
<dbReference type="RefSeq" id="WP_143434814.1">
    <property type="nucleotide sequence ID" value="NZ_FWWW01000055.1"/>
</dbReference>
<accession>A0A1W1VCC9</accession>
<protein>
    <submittedName>
        <fullName evidence="1">Uncharacterized protein</fullName>
    </submittedName>
</protein>
<evidence type="ECO:0000313" key="2">
    <source>
        <dbReference type="Proteomes" id="UP000192266"/>
    </source>
</evidence>
<organism evidence="1 2">
    <name type="scientific">Hymenobacter roseosalivarius DSM 11622</name>
    <dbReference type="NCBI Taxonomy" id="645990"/>
    <lineage>
        <taxon>Bacteria</taxon>
        <taxon>Pseudomonadati</taxon>
        <taxon>Bacteroidota</taxon>
        <taxon>Cytophagia</taxon>
        <taxon>Cytophagales</taxon>
        <taxon>Hymenobacteraceae</taxon>
        <taxon>Hymenobacter</taxon>
    </lineage>
</organism>
<dbReference type="AlphaFoldDB" id="A0A1W1VCC9"/>
<sequence>MKYTVLLACRGQLQAMTGLPESASAHLLHTVFATVVDHADVILRQDCGRVQYLKYENPNRVPPMYQEVRG</sequence>
<keyword evidence="2" id="KW-1185">Reference proteome</keyword>
<reference evidence="1" key="1">
    <citation type="submission" date="2017-04" db="EMBL/GenBank/DDBJ databases">
        <authorList>
            <person name="Afonso C.L."/>
            <person name="Miller P.J."/>
            <person name="Scott M.A."/>
            <person name="Spackman E."/>
            <person name="Goraichik I."/>
            <person name="Dimitrov K.M."/>
            <person name="Suarez D.L."/>
            <person name="Swayne D.E."/>
        </authorList>
    </citation>
    <scope>NUCLEOTIDE SEQUENCE [LARGE SCALE GENOMIC DNA]</scope>
    <source>
        <strain evidence="1">DSM 11622</strain>
    </source>
</reference>
<dbReference type="EMBL" id="FWWW01000055">
    <property type="protein sequence ID" value="SMB90711.1"/>
    <property type="molecule type" value="Genomic_DNA"/>
</dbReference>
<proteinExistence type="predicted"/>
<gene>
    <name evidence="1" type="ORF">SAMN00120144_0564</name>
</gene>
<name>A0A1W1VCC9_9BACT</name>
<evidence type="ECO:0000313" key="1">
    <source>
        <dbReference type="EMBL" id="SMB90711.1"/>
    </source>
</evidence>